<dbReference type="InterPro" id="IPR046348">
    <property type="entry name" value="SIS_dom_sf"/>
</dbReference>
<dbReference type="InterPro" id="IPR001347">
    <property type="entry name" value="SIS_dom"/>
</dbReference>
<dbReference type="PROSITE" id="PS51071">
    <property type="entry name" value="HTH_RPIR"/>
    <property type="match status" value="1"/>
</dbReference>
<dbReference type="GO" id="GO:0097367">
    <property type="term" value="F:carbohydrate derivative binding"/>
    <property type="evidence" value="ECO:0007669"/>
    <property type="project" value="InterPro"/>
</dbReference>
<dbReference type="PANTHER" id="PTHR30514">
    <property type="entry name" value="GLUCOKINASE"/>
    <property type="match status" value="1"/>
</dbReference>
<name>I2F4Q1_9BACT</name>
<dbReference type="Gene3D" id="1.10.10.10">
    <property type="entry name" value="Winged helix-like DNA-binding domain superfamily/Winged helix DNA-binding domain"/>
    <property type="match status" value="1"/>
</dbReference>
<dbReference type="KEGG" id="mpg:Theba_1207"/>
<evidence type="ECO:0000256" key="2">
    <source>
        <dbReference type="ARBA" id="ARBA00023125"/>
    </source>
</evidence>
<keyword evidence="3" id="KW-0804">Transcription</keyword>
<proteinExistence type="predicted"/>
<dbReference type="InterPro" id="IPR000281">
    <property type="entry name" value="HTH_RpiR"/>
</dbReference>
<accession>I2F4Q1</accession>
<dbReference type="Gene3D" id="3.40.50.10490">
    <property type="entry name" value="Glucose-6-phosphate isomerase like protein, domain 1"/>
    <property type="match status" value="1"/>
</dbReference>
<dbReference type="InterPro" id="IPR009057">
    <property type="entry name" value="Homeodomain-like_sf"/>
</dbReference>
<dbReference type="PANTHER" id="PTHR30514:SF1">
    <property type="entry name" value="HTH-TYPE TRANSCRIPTIONAL REGULATOR HEXR-RELATED"/>
    <property type="match status" value="1"/>
</dbReference>
<dbReference type="STRING" id="660470.Theba_1207"/>
<dbReference type="SUPFAM" id="SSF46689">
    <property type="entry name" value="Homeodomain-like"/>
    <property type="match status" value="1"/>
</dbReference>
<dbReference type="InterPro" id="IPR036388">
    <property type="entry name" value="WH-like_DNA-bd_sf"/>
</dbReference>
<feature type="domain" description="SIS" evidence="5">
    <location>
        <begin position="117"/>
        <end position="256"/>
    </location>
</feature>
<dbReference type="GO" id="GO:0003700">
    <property type="term" value="F:DNA-binding transcription factor activity"/>
    <property type="evidence" value="ECO:0007669"/>
    <property type="project" value="InterPro"/>
</dbReference>
<dbReference type="InterPro" id="IPR035472">
    <property type="entry name" value="RpiR-like_SIS"/>
</dbReference>
<dbReference type="CDD" id="cd05013">
    <property type="entry name" value="SIS_RpiR"/>
    <property type="match status" value="1"/>
</dbReference>
<dbReference type="InterPro" id="IPR047640">
    <property type="entry name" value="RpiR-like"/>
</dbReference>
<dbReference type="GO" id="GO:1901135">
    <property type="term" value="P:carbohydrate derivative metabolic process"/>
    <property type="evidence" value="ECO:0007669"/>
    <property type="project" value="InterPro"/>
</dbReference>
<reference evidence="6 7" key="1">
    <citation type="journal article" date="2012" name="Genome Biol. Evol.">
        <title>Genome Sequence of the Mesophilic Thermotogales Bacterium Mesotoga prima MesG1.Ag.4.2 Reveals the Largest Thermotogales Genome To Date.</title>
        <authorList>
            <person name="Zhaxybayeva O."/>
            <person name="Swithers K.S."/>
            <person name="Foght J."/>
            <person name="Green A.G."/>
            <person name="Bruce D."/>
            <person name="Detter C."/>
            <person name="Han S."/>
            <person name="Teshima H."/>
            <person name="Han J."/>
            <person name="Woyke T."/>
            <person name="Pitluck S."/>
            <person name="Nolan M."/>
            <person name="Ivanova N."/>
            <person name="Pati A."/>
            <person name="Land M.L."/>
            <person name="Dlutek M."/>
            <person name="Doolittle W.F."/>
            <person name="Noll K.M."/>
            <person name="Nesbo C.L."/>
        </authorList>
    </citation>
    <scope>NUCLEOTIDE SEQUENCE [LARGE SCALE GENOMIC DNA]</scope>
    <source>
        <strain evidence="7">mesG1.Ag.4.2</strain>
    </source>
</reference>
<evidence type="ECO:0000256" key="1">
    <source>
        <dbReference type="ARBA" id="ARBA00023015"/>
    </source>
</evidence>
<dbReference type="GO" id="GO:0003677">
    <property type="term" value="F:DNA binding"/>
    <property type="evidence" value="ECO:0007669"/>
    <property type="project" value="UniProtKB-KW"/>
</dbReference>
<dbReference type="HOGENOM" id="CLU_055769_1_1_0"/>
<protein>
    <submittedName>
        <fullName evidence="6">Transcriptional regulator</fullName>
    </submittedName>
</protein>
<evidence type="ECO:0000313" key="7">
    <source>
        <dbReference type="Proteomes" id="UP000002881"/>
    </source>
</evidence>
<dbReference type="SUPFAM" id="SSF53697">
    <property type="entry name" value="SIS domain"/>
    <property type="match status" value="1"/>
</dbReference>
<dbReference type="PROSITE" id="PS51464">
    <property type="entry name" value="SIS"/>
    <property type="match status" value="1"/>
</dbReference>
<keyword evidence="1" id="KW-0805">Transcription regulation</keyword>
<keyword evidence="7" id="KW-1185">Reference proteome</keyword>
<organism evidence="6 7">
    <name type="scientific">Mesotoga prima MesG1.Ag.4.2</name>
    <dbReference type="NCBI Taxonomy" id="660470"/>
    <lineage>
        <taxon>Bacteria</taxon>
        <taxon>Thermotogati</taxon>
        <taxon>Thermotogota</taxon>
        <taxon>Thermotogae</taxon>
        <taxon>Kosmotogales</taxon>
        <taxon>Kosmotogaceae</taxon>
        <taxon>Mesotoga</taxon>
    </lineage>
</organism>
<dbReference type="Pfam" id="PF01380">
    <property type="entry name" value="SIS"/>
    <property type="match status" value="1"/>
</dbReference>
<dbReference type="Proteomes" id="UP000002881">
    <property type="component" value="Chromosome"/>
</dbReference>
<dbReference type="EMBL" id="CP003532">
    <property type="protein sequence ID" value="AFK06904.1"/>
    <property type="molecule type" value="Genomic_DNA"/>
</dbReference>
<dbReference type="Pfam" id="PF01418">
    <property type="entry name" value="HTH_6"/>
    <property type="match status" value="1"/>
</dbReference>
<evidence type="ECO:0000259" key="5">
    <source>
        <dbReference type="PROSITE" id="PS51464"/>
    </source>
</evidence>
<sequence>MSSLIQSYNEALGLFTQTEEKIAGFIMTNPEAALELSVNDLASRLNVSPSMVVKASQKMGFTGYSQLKLAVASELNVLVQREKSTILIEDLDAYEDLVSSTIREAYSRLSEDDLKKAAELLVESENIDIYAFGFDAVAGHDLYLKMLQSGKRVKLIENGYEQMISAYNLKDDSVVVAISSTGTSIDLLDALKFSEKTGASVITITPVGSRLSTYSNVNLESYYSKLIFPEGGLITRVVQLMILDVLYLKFLQISGKNFEEKYSKFREVLDFKRRGTKKERD</sequence>
<evidence type="ECO:0000259" key="4">
    <source>
        <dbReference type="PROSITE" id="PS51071"/>
    </source>
</evidence>
<dbReference type="eggNOG" id="COG1737">
    <property type="taxonomic scope" value="Bacteria"/>
</dbReference>
<dbReference type="AlphaFoldDB" id="I2F4Q1"/>
<dbReference type="RefSeq" id="WP_014730891.1">
    <property type="nucleotide sequence ID" value="NC_017934.1"/>
</dbReference>
<dbReference type="GeneID" id="87107017"/>
<evidence type="ECO:0000256" key="3">
    <source>
        <dbReference type="ARBA" id="ARBA00023163"/>
    </source>
</evidence>
<keyword evidence="2" id="KW-0238">DNA-binding</keyword>
<feature type="domain" description="HTH rpiR-type" evidence="4">
    <location>
        <begin position="2"/>
        <end position="78"/>
    </location>
</feature>
<evidence type="ECO:0000313" key="6">
    <source>
        <dbReference type="EMBL" id="AFK06904.1"/>
    </source>
</evidence>
<gene>
    <name evidence="6" type="ORF">Theba_1207</name>
</gene>